<dbReference type="Proteomes" id="UP001497457">
    <property type="component" value="Chromosome 29rd"/>
</dbReference>
<evidence type="ECO:0000256" key="1">
    <source>
        <dbReference type="SAM" id="MobiDB-lite"/>
    </source>
</evidence>
<feature type="region of interest" description="Disordered" evidence="1">
    <location>
        <begin position="76"/>
        <end position="99"/>
    </location>
</feature>
<evidence type="ECO:0000313" key="2">
    <source>
        <dbReference type="EMBL" id="CAL5015045.1"/>
    </source>
</evidence>
<organism evidence="3 4">
    <name type="scientific">Urochloa decumbens</name>
    <dbReference type="NCBI Taxonomy" id="240449"/>
    <lineage>
        <taxon>Eukaryota</taxon>
        <taxon>Viridiplantae</taxon>
        <taxon>Streptophyta</taxon>
        <taxon>Embryophyta</taxon>
        <taxon>Tracheophyta</taxon>
        <taxon>Spermatophyta</taxon>
        <taxon>Magnoliopsida</taxon>
        <taxon>Liliopsida</taxon>
        <taxon>Poales</taxon>
        <taxon>Poaceae</taxon>
        <taxon>PACMAD clade</taxon>
        <taxon>Panicoideae</taxon>
        <taxon>Panicodae</taxon>
        <taxon>Paniceae</taxon>
        <taxon>Melinidinae</taxon>
        <taxon>Urochloa</taxon>
    </lineage>
</organism>
<dbReference type="EMBL" id="OZ075139">
    <property type="protein sequence ID" value="CAL5015045.1"/>
    <property type="molecule type" value="Genomic_DNA"/>
</dbReference>
<dbReference type="AlphaFoldDB" id="A0ABC9CTI0"/>
<dbReference type="PANTHER" id="PTHR36019">
    <property type="entry name" value="PLANT/PROTEIN"/>
    <property type="match status" value="1"/>
</dbReference>
<reference evidence="3 4" key="1">
    <citation type="submission" date="2024-10" db="EMBL/GenBank/DDBJ databases">
        <authorList>
            <person name="Ryan C."/>
        </authorList>
    </citation>
    <scope>NUCLEOTIDE SEQUENCE [LARGE SCALE GENOMIC DNA]</scope>
</reference>
<feature type="region of interest" description="Disordered" evidence="1">
    <location>
        <begin position="145"/>
        <end position="168"/>
    </location>
</feature>
<gene>
    <name evidence="2" type="ORF">URODEC1_LOCUS72317</name>
    <name evidence="3" type="ORF">URODEC1_LOCUS78182</name>
</gene>
<sequence>MQAMDLKEGRQASRSLTCSTMPPRRVAFAVDTYAAAADAGPPQPQTATCCTALQRGFAPDSRVQARYAPVRTPGSAALMPVDEDADHQPHSAKDGVGGVGGEEMVAAAAAAPAPAPPRSAMKKAMRKWNSSVEEVAVSQLAETPRLRRSGGMRRDWSFENLRGGNNAA</sequence>
<keyword evidence="4" id="KW-1185">Reference proteome</keyword>
<proteinExistence type="predicted"/>
<evidence type="ECO:0000313" key="4">
    <source>
        <dbReference type="Proteomes" id="UP001497457"/>
    </source>
</evidence>
<accession>A0ABC9CTI0</accession>
<dbReference type="Proteomes" id="UP001497457">
    <property type="component" value="Chromosome 30rd"/>
</dbReference>
<dbReference type="PANTHER" id="PTHR36019:SF3">
    <property type="entry name" value="PLANT_PROTEIN"/>
    <property type="match status" value="1"/>
</dbReference>
<feature type="region of interest" description="Disordered" evidence="1">
    <location>
        <begin position="1"/>
        <end position="21"/>
    </location>
</feature>
<evidence type="ECO:0000313" key="3">
    <source>
        <dbReference type="EMBL" id="CAL5025588.1"/>
    </source>
</evidence>
<name>A0ABC9CTI0_9POAL</name>
<dbReference type="EMBL" id="OZ075140">
    <property type="protein sequence ID" value="CAL5025588.1"/>
    <property type="molecule type" value="Genomic_DNA"/>
</dbReference>
<protein>
    <submittedName>
        <fullName evidence="3">Uncharacterized protein</fullName>
    </submittedName>
</protein>
<feature type="compositionally biased region" description="Basic and acidic residues" evidence="1">
    <location>
        <begin position="1"/>
        <end position="11"/>
    </location>
</feature>